<dbReference type="PANTHER" id="PTHR46238">
    <property type="entry name" value="REVERSE TRANSCRIPTASE DOMAIN-CONTAINING PROTEIN"/>
    <property type="match status" value="1"/>
</dbReference>
<dbReference type="EMBL" id="KQ483569">
    <property type="protein sequence ID" value="KYP46106.1"/>
    <property type="molecule type" value="Genomic_DNA"/>
</dbReference>
<evidence type="ECO:0000313" key="1">
    <source>
        <dbReference type="EMBL" id="KYP46106.1"/>
    </source>
</evidence>
<accession>A0A151RU88</accession>
<dbReference type="AlphaFoldDB" id="A0A151RU88"/>
<name>A0A151RU88_CAJCA</name>
<evidence type="ECO:0000313" key="2">
    <source>
        <dbReference type="Proteomes" id="UP000075243"/>
    </source>
</evidence>
<protein>
    <submittedName>
        <fullName evidence="1">Uncharacterized protein</fullName>
    </submittedName>
</protein>
<feature type="non-terminal residue" evidence="1">
    <location>
        <position position="1"/>
    </location>
</feature>
<dbReference type="Proteomes" id="UP000075243">
    <property type="component" value="Unassembled WGS sequence"/>
</dbReference>
<reference evidence="1" key="1">
    <citation type="journal article" date="2012" name="Nat. Biotechnol.">
        <title>Draft genome sequence of pigeonpea (Cajanus cajan), an orphan legume crop of resource-poor farmers.</title>
        <authorList>
            <person name="Varshney R.K."/>
            <person name="Chen W."/>
            <person name="Li Y."/>
            <person name="Bharti A.K."/>
            <person name="Saxena R.K."/>
            <person name="Schlueter J.A."/>
            <person name="Donoghue M.T."/>
            <person name="Azam S."/>
            <person name="Fan G."/>
            <person name="Whaley A.M."/>
            <person name="Farmer A.D."/>
            <person name="Sheridan J."/>
            <person name="Iwata A."/>
            <person name="Tuteja R."/>
            <person name="Penmetsa R.V."/>
            <person name="Wu W."/>
            <person name="Upadhyaya H.D."/>
            <person name="Yang S.P."/>
            <person name="Shah T."/>
            <person name="Saxena K.B."/>
            <person name="Michael T."/>
            <person name="McCombie W.R."/>
            <person name="Yang B."/>
            <person name="Zhang G."/>
            <person name="Yang H."/>
            <person name="Wang J."/>
            <person name="Spillane C."/>
            <person name="Cook D.R."/>
            <person name="May G.D."/>
            <person name="Xu X."/>
            <person name="Jackson S.A."/>
        </authorList>
    </citation>
    <scope>NUCLEOTIDE SEQUENCE [LARGE SCALE GENOMIC DNA]</scope>
</reference>
<gene>
    <name evidence="1" type="ORF">KK1_032340</name>
</gene>
<organism evidence="1 2">
    <name type="scientific">Cajanus cajan</name>
    <name type="common">Pigeon pea</name>
    <name type="synonym">Cajanus indicus</name>
    <dbReference type="NCBI Taxonomy" id="3821"/>
    <lineage>
        <taxon>Eukaryota</taxon>
        <taxon>Viridiplantae</taxon>
        <taxon>Streptophyta</taxon>
        <taxon>Embryophyta</taxon>
        <taxon>Tracheophyta</taxon>
        <taxon>Spermatophyta</taxon>
        <taxon>Magnoliopsida</taxon>
        <taxon>eudicotyledons</taxon>
        <taxon>Gunneridae</taxon>
        <taxon>Pentapetalae</taxon>
        <taxon>rosids</taxon>
        <taxon>fabids</taxon>
        <taxon>Fabales</taxon>
        <taxon>Fabaceae</taxon>
        <taxon>Papilionoideae</taxon>
        <taxon>50 kb inversion clade</taxon>
        <taxon>NPAAA clade</taxon>
        <taxon>indigoferoid/millettioid clade</taxon>
        <taxon>Phaseoleae</taxon>
        <taxon>Cajanus</taxon>
    </lineage>
</organism>
<dbReference type="PANTHER" id="PTHR46238:SF11">
    <property type="entry name" value="AGAMOUS-LIKE MADS-BOX PROTEIN AGL16"/>
    <property type="match status" value="1"/>
</dbReference>
<proteinExistence type="predicted"/>
<keyword evidence="2" id="KW-1185">Reference proteome</keyword>
<sequence>RNDSTREDIGVASIEDKMTHNRLKWFGHIQRRPLEALVRRLDRMLFGLVKRGRGRPRWTLERVIKKDLMVNNISKDSIFRSYDLHKQPHLVGQYSCCMSVREPPITKIYIRKECRESEPLRKRKVNATDCKSANQEETR</sequence>
<dbReference type="Gramene" id="C.cajan_30055.t">
    <property type="protein sequence ID" value="C.cajan_30055.t.cds1"/>
    <property type="gene ID" value="C.cajan_30055"/>
</dbReference>